<dbReference type="GO" id="GO:0043190">
    <property type="term" value="C:ATP-binding cassette (ABC) transporter complex"/>
    <property type="evidence" value="ECO:0007669"/>
    <property type="project" value="InterPro"/>
</dbReference>
<feature type="domain" description="Solute-binding protein family 5" evidence="4">
    <location>
        <begin position="133"/>
        <end position="541"/>
    </location>
</feature>
<dbReference type="EMBL" id="CP034338">
    <property type="protein sequence ID" value="AZL71455.1"/>
    <property type="molecule type" value="Genomic_DNA"/>
</dbReference>
<evidence type="ECO:0000256" key="3">
    <source>
        <dbReference type="ARBA" id="ARBA00022927"/>
    </source>
</evidence>
<keyword evidence="1" id="KW-0732">Signal</keyword>
<dbReference type="Pfam" id="PF00496">
    <property type="entry name" value="SBP_bac_5"/>
    <property type="match status" value="1"/>
</dbReference>
<dbReference type="InterPro" id="IPR039424">
    <property type="entry name" value="SBP_5"/>
</dbReference>
<dbReference type="CDD" id="cd08497">
    <property type="entry name" value="MbnE-like"/>
    <property type="match status" value="1"/>
</dbReference>
<dbReference type="SUPFAM" id="SSF53850">
    <property type="entry name" value="Periplasmic binding protein-like II"/>
    <property type="match status" value="1"/>
</dbReference>
<protein>
    <submittedName>
        <fullName evidence="5">ABC transporter substrate-binding protein</fullName>
    </submittedName>
</protein>
<evidence type="ECO:0000259" key="4">
    <source>
        <dbReference type="Pfam" id="PF00496"/>
    </source>
</evidence>
<evidence type="ECO:0000313" key="6">
    <source>
        <dbReference type="Proteomes" id="UP000268230"/>
    </source>
</evidence>
<dbReference type="GO" id="GO:0015833">
    <property type="term" value="P:peptide transport"/>
    <property type="evidence" value="ECO:0007669"/>
    <property type="project" value="UniProtKB-KW"/>
</dbReference>
<dbReference type="GO" id="GO:1904680">
    <property type="term" value="F:peptide transmembrane transporter activity"/>
    <property type="evidence" value="ECO:0007669"/>
    <property type="project" value="TreeGrafter"/>
</dbReference>
<dbReference type="OrthoDB" id="9803988at2"/>
<accession>A0A3Q8U4U8</accession>
<dbReference type="PIRSF" id="PIRSF002741">
    <property type="entry name" value="MppA"/>
    <property type="match status" value="1"/>
</dbReference>
<dbReference type="Gene3D" id="3.10.105.10">
    <property type="entry name" value="Dipeptide-binding Protein, Domain 3"/>
    <property type="match status" value="1"/>
</dbReference>
<dbReference type="AlphaFoldDB" id="A0A3Q8U4U8"/>
<dbReference type="GO" id="GO:0015031">
    <property type="term" value="P:protein transport"/>
    <property type="evidence" value="ECO:0007669"/>
    <property type="project" value="UniProtKB-KW"/>
</dbReference>
<dbReference type="PANTHER" id="PTHR30290">
    <property type="entry name" value="PERIPLASMIC BINDING COMPONENT OF ABC TRANSPORTER"/>
    <property type="match status" value="1"/>
</dbReference>
<evidence type="ECO:0000256" key="2">
    <source>
        <dbReference type="ARBA" id="ARBA00022856"/>
    </source>
</evidence>
<dbReference type="InterPro" id="IPR030678">
    <property type="entry name" value="Peptide/Ni-bd"/>
</dbReference>
<gene>
    <name evidence="5" type="ORF">EJA05_13860</name>
</gene>
<name>A0A3Q8U4U8_9PSED</name>
<evidence type="ECO:0000313" key="5">
    <source>
        <dbReference type="EMBL" id="AZL71455.1"/>
    </source>
</evidence>
<dbReference type="InterPro" id="IPR000914">
    <property type="entry name" value="SBP_5_dom"/>
</dbReference>
<dbReference type="PANTHER" id="PTHR30290:SF64">
    <property type="entry name" value="ABC TRANSPORTER PERIPLASMIC BINDING PROTEIN"/>
    <property type="match status" value="1"/>
</dbReference>
<evidence type="ECO:0000256" key="1">
    <source>
        <dbReference type="ARBA" id="ARBA00022729"/>
    </source>
</evidence>
<reference evidence="5 6" key="1">
    <citation type="submission" date="2018-12" db="EMBL/GenBank/DDBJ databases">
        <authorList>
            <person name="Li S."/>
            <person name="Yang R."/>
            <person name="Chen G."/>
            <person name="Zou L."/>
            <person name="Zhang C."/>
            <person name="Chen Y."/>
            <person name="Liu Z."/>
            <person name="Li Y."/>
            <person name="Yan Y."/>
            <person name="Huang M."/>
            <person name="Chen T."/>
        </authorList>
    </citation>
    <scope>NUCLEOTIDE SEQUENCE [LARGE SCALE GENOMIC DNA]</scope>
    <source>
        <strain evidence="5 6">1257</strain>
    </source>
</reference>
<dbReference type="Proteomes" id="UP000268230">
    <property type="component" value="Chromosome"/>
</dbReference>
<proteinExistence type="predicted"/>
<dbReference type="KEGG" id="pory:EJA05_13860"/>
<keyword evidence="2" id="KW-0571">Peptide transport</keyword>
<dbReference type="GO" id="GO:0042884">
    <property type="term" value="P:microcin transport"/>
    <property type="evidence" value="ECO:0007669"/>
    <property type="project" value="TreeGrafter"/>
</dbReference>
<dbReference type="Gene3D" id="3.40.190.10">
    <property type="entry name" value="Periplasmic binding protein-like II"/>
    <property type="match status" value="1"/>
</dbReference>
<keyword evidence="3" id="KW-0653">Protein transport</keyword>
<sequence>MARPCAEPVGAGLPANASAQTTTLLERTHSRASRLPQVLCCIALACMACFAQAAPTHALTVYGEAPRYPASFQHFAYVNPDAPKGGSLRRSALEIGQFDHILPFIDKGIGVSQVEGWLYAPLAMRAFDEPYTVYGLIAQRLERGPDDAWLRLYLDPRATFADGKPVRAEDVRFTFDLLMSKGSLNYRTRFAEVAGVTVEGPRQIRFDFKQPHGRTLALDLASLPVLPEHDWQQRDFANGAGFDKPVGSGPYRISRIDNGRSITFERNADWWAKDLPVARGLYNFQRLRIEYFGDTEVARQVLKGGGYDYNREFSATAFTLGYNGAQLDDGRLQRAHLGPAKPQVAQGFVFNLARPQFQDRRVRQALGMLWDFEWSNRQMMRNLYIRQQSLFSNTVLAARALPDADELKLLEPLRGQVPDEVFSQVFSAPVTDGTGIIRPQQLQALALLQAAGWRPEGDRLVNAQGEPLSFTFLNGQSGMERLLLPWKRNLAQIGIELNIRNVDAAQYVNRLMARDYDMVVTGYPVTLSPGSELYNYFGSAAANDPGSNNLMVLKDPAVDHLLDGLVRASSQPDMLRHAHALDRVLQWNYYWIPNYYPPGSSTVWWNRFGLPKVQATYDEGLDTWWEVSPTALTSEQMAERLGKQP</sequence>
<keyword evidence="3" id="KW-0813">Transport</keyword>
<dbReference type="GO" id="GO:0030288">
    <property type="term" value="C:outer membrane-bounded periplasmic space"/>
    <property type="evidence" value="ECO:0007669"/>
    <property type="project" value="TreeGrafter"/>
</dbReference>
<organism evidence="5 6">
    <name type="scientific">Pseudomonas entomophila</name>
    <dbReference type="NCBI Taxonomy" id="312306"/>
    <lineage>
        <taxon>Bacteria</taxon>
        <taxon>Pseudomonadati</taxon>
        <taxon>Pseudomonadota</taxon>
        <taxon>Gammaproteobacteria</taxon>
        <taxon>Pseudomonadales</taxon>
        <taxon>Pseudomonadaceae</taxon>
        <taxon>Pseudomonas</taxon>
    </lineage>
</organism>